<keyword evidence="2" id="KW-1185">Reference proteome</keyword>
<dbReference type="InterPro" id="IPR036412">
    <property type="entry name" value="HAD-like_sf"/>
</dbReference>
<dbReference type="SUPFAM" id="SSF56784">
    <property type="entry name" value="HAD-like"/>
    <property type="match status" value="1"/>
</dbReference>
<dbReference type="GO" id="GO:0000287">
    <property type="term" value="F:magnesium ion binding"/>
    <property type="evidence" value="ECO:0007669"/>
    <property type="project" value="TreeGrafter"/>
</dbReference>
<dbReference type="Pfam" id="PF08282">
    <property type="entry name" value="Hydrolase_3"/>
    <property type="match status" value="1"/>
</dbReference>
<dbReference type="GO" id="GO:0016791">
    <property type="term" value="F:phosphatase activity"/>
    <property type="evidence" value="ECO:0007669"/>
    <property type="project" value="TreeGrafter"/>
</dbReference>
<accession>A0A2Z5QYB4</accession>
<dbReference type="CDD" id="cd07518">
    <property type="entry name" value="HAD_YbiV-Like"/>
    <property type="match status" value="1"/>
</dbReference>
<dbReference type="PANTHER" id="PTHR10000:SF53">
    <property type="entry name" value="5-AMINO-6-(5-PHOSPHO-D-RIBITYLAMINO)URACIL PHOSPHATASE YBJI-RELATED"/>
    <property type="match status" value="1"/>
</dbReference>
<dbReference type="PANTHER" id="PTHR10000">
    <property type="entry name" value="PHOSPHOSERINE PHOSPHATASE"/>
    <property type="match status" value="1"/>
</dbReference>
<reference evidence="1 2" key="1">
    <citation type="submission" date="2016-10" db="EMBL/GenBank/DDBJ databases">
        <title>Genome sequence of Rothia aeria strain JCM11412.</title>
        <authorList>
            <person name="Nambu T."/>
        </authorList>
    </citation>
    <scope>NUCLEOTIDE SEQUENCE [LARGE SCALE GENOMIC DNA]</scope>
    <source>
        <strain evidence="1 2">JCM 11412</strain>
    </source>
</reference>
<sequence length="313" mass="34143">MPEIFAASSSANPRVTPRLIAVDMDGTFLTDAKTFDTDRFERILPRLQAHGIYFVVASGNTYTKLIDYMKGFENRGIIYIAENGAYLADDSGELAVHPFKEADVPHVYEVLDTLPQIGVILCTTEGIFIPRNRQGAVTSIVQDYFAAQGQPVPQGLDPYSFVLMFYPSAERITDYSQVRGELIKISVQTVRADTYSVLETLQRELPPQVIPLASGFGAIDLVREGVNKAGGLRDLCERLNVHPQEVLAFGDGDNDREMLAFAGTGVAMGHASQALRAVADEVIGSHNDGAVLTYCEELLDVLDVQSLPQAPSS</sequence>
<dbReference type="NCBIfam" id="TIGR01484">
    <property type="entry name" value="HAD-SF-IIB"/>
    <property type="match status" value="1"/>
</dbReference>
<name>A0A2Z5QYB4_9MICC</name>
<dbReference type="AlphaFoldDB" id="A0A2Z5QYB4"/>
<dbReference type="GO" id="GO:0005829">
    <property type="term" value="C:cytosol"/>
    <property type="evidence" value="ECO:0007669"/>
    <property type="project" value="TreeGrafter"/>
</dbReference>
<organism evidence="1 2">
    <name type="scientific">Rothia aeria</name>
    <dbReference type="NCBI Taxonomy" id="172042"/>
    <lineage>
        <taxon>Bacteria</taxon>
        <taxon>Bacillati</taxon>
        <taxon>Actinomycetota</taxon>
        <taxon>Actinomycetes</taxon>
        <taxon>Micrococcales</taxon>
        <taxon>Micrococcaceae</taxon>
        <taxon>Rothia</taxon>
    </lineage>
</organism>
<dbReference type="Gene3D" id="3.30.1240.10">
    <property type="match status" value="1"/>
</dbReference>
<dbReference type="InterPro" id="IPR006379">
    <property type="entry name" value="HAD-SF_hydro_IIB"/>
</dbReference>
<evidence type="ECO:0000313" key="1">
    <source>
        <dbReference type="EMBL" id="BAV87343.1"/>
    </source>
</evidence>
<dbReference type="PROSITE" id="PS01229">
    <property type="entry name" value="COF_2"/>
    <property type="match status" value="1"/>
</dbReference>
<proteinExistence type="predicted"/>
<protein>
    <submittedName>
        <fullName evidence="1">HMP-PP hydrolase Cof</fullName>
    </submittedName>
</protein>
<dbReference type="GeneID" id="93861394"/>
<dbReference type="NCBIfam" id="TIGR00099">
    <property type="entry name" value="Cof-subfamily"/>
    <property type="match status" value="1"/>
</dbReference>
<evidence type="ECO:0000313" key="2">
    <source>
        <dbReference type="Proteomes" id="UP000250241"/>
    </source>
</evidence>
<dbReference type="SFLD" id="SFLDG01140">
    <property type="entry name" value="C2.B:_Phosphomannomutase_and_P"/>
    <property type="match status" value="1"/>
</dbReference>
<dbReference type="SFLD" id="SFLDS00003">
    <property type="entry name" value="Haloacid_Dehalogenase"/>
    <property type="match status" value="1"/>
</dbReference>
<dbReference type="EMBL" id="AP017895">
    <property type="protein sequence ID" value="BAV87343.1"/>
    <property type="molecule type" value="Genomic_DNA"/>
</dbReference>
<dbReference type="Proteomes" id="UP000250241">
    <property type="component" value="Chromosome"/>
</dbReference>
<dbReference type="InterPro" id="IPR000150">
    <property type="entry name" value="Cof"/>
</dbReference>
<dbReference type="Gene3D" id="3.40.50.1000">
    <property type="entry name" value="HAD superfamily/HAD-like"/>
    <property type="match status" value="1"/>
</dbReference>
<dbReference type="RefSeq" id="WP_128087521.1">
    <property type="nucleotide sequence ID" value="NZ_CP068102.1"/>
</dbReference>
<gene>
    <name evidence="1" type="ORF">RA11412_1044</name>
</gene>
<dbReference type="InterPro" id="IPR023214">
    <property type="entry name" value="HAD_sf"/>
</dbReference>
<keyword evidence="1" id="KW-0378">Hydrolase</keyword>
<dbReference type="KEGG" id="raj:RA11412_1044"/>